<gene>
    <name evidence="2" type="ORF">OSCT_2292</name>
</gene>
<dbReference type="Pfam" id="PF13482">
    <property type="entry name" value="RNase_H_2"/>
    <property type="match status" value="1"/>
</dbReference>
<protein>
    <submittedName>
        <fullName evidence="2">Exonuclease-like protein</fullName>
    </submittedName>
</protein>
<dbReference type="STRING" id="765420.OSCT_2292"/>
<dbReference type="eggNOG" id="COG3359">
    <property type="taxonomic scope" value="Bacteria"/>
</dbReference>
<dbReference type="InterPro" id="IPR012337">
    <property type="entry name" value="RNaseH-like_sf"/>
</dbReference>
<dbReference type="PANTHER" id="PTHR38462">
    <property type="entry name" value="EXONUCLEASE-LIKE PROTEIN"/>
    <property type="match status" value="1"/>
</dbReference>
<name>E1IG41_9CHLR</name>
<sequence>MRAYLDIETSFSGGISVIGIYRPDTGTTQLIGSGVHDLNLYTALAGVDTIVTFNGTGFDLPVIRRRLLADLRNDFGHRDLLYVCRKRGLRGGLKVVEQTLGIARDSAGISGYDAPRLWERYEIHADQCALDTLLTYNYEDVVNLATLEALLDATPVVQPTATMRRLMQ</sequence>
<dbReference type="InterPro" id="IPR038720">
    <property type="entry name" value="YprB_RNase_H-like_dom"/>
</dbReference>
<dbReference type="EMBL" id="ADVR01000099">
    <property type="protein sequence ID" value="EFO79839.1"/>
    <property type="molecule type" value="Genomic_DNA"/>
</dbReference>
<evidence type="ECO:0000313" key="2">
    <source>
        <dbReference type="EMBL" id="EFO79839.1"/>
    </source>
</evidence>
<dbReference type="OrthoDB" id="9790530at2"/>
<dbReference type="HOGENOM" id="CLU_073770_1_0_0"/>
<accession>E1IG41</accession>
<keyword evidence="3" id="KW-1185">Reference proteome</keyword>
<organism evidence="2 3">
    <name type="scientific">Oscillochloris trichoides DG-6</name>
    <dbReference type="NCBI Taxonomy" id="765420"/>
    <lineage>
        <taxon>Bacteria</taxon>
        <taxon>Bacillati</taxon>
        <taxon>Chloroflexota</taxon>
        <taxon>Chloroflexia</taxon>
        <taxon>Chloroflexales</taxon>
        <taxon>Chloroflexineae</taxon>
        <taxon>Oscillochloridaceae</taxon>
        <taxon>Oscillochloris</taxon>
    </lineage>
</organism>
<dbReference type="Gene3D" id="3.30.420.10">
    <property type="entry name" value="Ribonuclease H-like superfamily/Ribonuclease H"/>
    <property type="match status" value="1"/>
</dbReference>
<evidence type="ECO:0000259" key="1">
    <source>
        <dbReference type="Pfam" id="PF13482"/>
    </source>
</evidence>
<dbReference type="SUPFAM" id="SSF53098">
    <property type="entry name" value="Ribonuclease H-like"/>
    <property type="match status" value="1"/>
</dbReference>
<dbReference type="InterPro" id="IPR036397">
    <property type="entry name" value="RNaseH_sf"/>
</dbReference>
<dbReference type="GO" id="GO:0003676">
    <property type="term" value="F:nucleic acid binding"/>
    <property type="evidence" value="ECO:0007669"/>
    <property type="project" value="InterPro"/>
</dbReference>
<dbReference type="GO" id="GO:0004527">
    <property type="term" value="F:exonuclease activity"/>
    <property type="evidence" value="ECO:0007669"/>
    <property type="project" value="UniProtKB-KW"/>
</dbReference>
<dbReference type="AlphaFoldDB" id="E1IG41"/>
<reference evidence="2 3" key="1">
    <citation type="journal article" date="2011" name="J. Bacteriol.">
        <title>Draft genome sequence of the anoxygenic filamentous phototrophic bacterium Oscillochloris trichoides subsp. DG-6.</title>
        <authorList>
            <person name="Kuznetsov B.B."/>
            <person name="Ivanovsky R.N."/>
            <person name="Keppen O.I."/>
            <person name="Sukhacheva M.V."/>
            <person name="Bumazhkin B.K."/>
            <person name="Patutina E.O."/>
            <person name="Beletsky A.V."/>
            <person name="Mardanov A.V."/>
            <person name="Baslerov R.V."/>
            <person name="Panteleeva A.N."/>
            <person name="Kolganova T.V."/>
            <person name="Ravin N.V."/>
            <person name="Skryabin K.G."/>
        </authorList>
    </citation>
    <scope>NUCLEOTIDE SEQUENCE [LARGE SCALE GENOMIC DNA]</scope>
    <source>
        <strain evidence="2 3">DG-6</strain>
    </source>
</reference>
<feature type="domain" description="YprB ribonuclease H-like" evidence="1">
    <location>
        <begin position="3"/>
        <end position="149"/>
    </location>
</feature>
<dbReference type="Proteomes" id="UP000054010">
    <property type="component" value="Unassembled WGS sequence"/>
</dbReference>
<dbReference type="PANTHER" id="PTHR38462:SF1">
    <property type="entry name" value="YPRB RIBONUCLEASE H-LIKE DOMAIN-CONTAINING PROTEIN"/>
    <property type="match status" value="1"/>
</dbReference>
<evidence type="ECO:0000313" key="3">
    <source>
        <dbReference type="Proteomes" id="UP000054010"/>
    </source>
</evidence>
<proteinExistence type="predicted"/>
<comment type="caution">
    <text evidence="2">The sequence shown here is derived from an EMBL/GenBank/DDBJ whole genome shotgun (WGS) entry which is preliminary data.</text>
</comment>